<feature type="non-terminal residue" evidence="2">
    <location>
        <position position="1"/>
    </location>
</feature>
<dbReference type="EMBL" id="CAJNOK010036186">
    <property type="protein sequence ID" value="CAF1520088.1"/>
    <property type="molecule type" value="Genomic_DNA"/>
</dbReference>
<protein>
    <submittedName>
        <fullName evidence="2">Uncharacterized protein</fullName>
    </submittedName>
</protein>
<accession>A0A8S2TZT0</accession>
<name>A0A8S2TZT0_9BILA</name>
<evidence type="ECO:0000313" key="3">
    <source>
        <dbReference type="Proteomes" id="UP000682733"/>
    </source>
</evidence>
<reference evidence="2" key="1">
    <citation type="submission" date="2021-02" db="EMBL/GenBank/DDBJ databases">
        <authorList>
            <person name="Nowell W R."/>
        </authorList>
    </citation>
    <scope>NUCLEOTIDE SEQUENCE</scope>
</reference>
<dbReference type="Proteomes" id="UP000682733">
    <property type="component" value="Unassembled WGS sequence"/>
</dbReference>
<organism evidence="2 3">
    <name type="scientific">Didymodactylos carnosus</name>
    <dbReference type="NCBI Taxonomy" id="1234261"/>
    <lineage>
        <taxon>Eukaryota</taxon>
        <taxon>Metazoa</taxon>
        <taxon>Spiralia</taxon>
        <taxon>Gnathifera</taxon>
        <taxon>Rotifera</taxon>
        <taxon>Eurotatoria</taxon>
        <taxon>Bdelloidea</taxon>
        <taxon>Philodinida</taxon>
        <taxon>Philodinidae</taxon>
        <taxon>Didymodactylos</taxon>
    </lineage>
</organism>
<proteinExistence type="predicted"/>
<sequence>MPALLSPQI</sequence>
<feature type="non-terminal residue" evidence="2">
    <location>
        <position position="9"/>
    </location>
</feature>
<evidence type="ECO:0000313" key="2">
    <source>
        <dbReference type="EMBL" id="CAF4307091.1"/>
    </source>
</evidence>
<evidence type="ECO:0000313" key="1">
    <source>
        <dbReference type="EMBL" id="CAF1520088.1"/>
    </source>
</evidence>
<dbReference type="EMBL" id="CAJOBA010058318">
    <property type="protein sequence ID" value="CAF4307091.1"/>
    <property type="molecule type" value="Genomic_DNA"/>
</dbReference>
<comment type="caution">
    <text evidence="2">The sequence shown here is derived from an EMBL/GenBank/DDBJ whole genome shotgun (WGS) entry which is preliminary data.</text>
</comment>
<dbReference type="Proteomes" id="UP000677228">
    <property type="component" value="Unassembled WGS sequence"/>
</dbReference>
<gene>
    <name evidence="1" type="ORF">OVA965_LOCUS37747</name>
    <name evidence="2" type="ORF">TMI583_LOCUS38861</name>
</gene>